<feature type="compositionally biased region" description="Basic and acidic residues" evidence="2">
    <location>
        <begin position="273"/>
        <end position="290"/>
    </location>
</feature>
<dbReference type="AlphaFoldDB" id="A0A9P8WBJ2"/>
<evidence type="ECO:0000313" key="5">
    <source>
        <dbReference type="Proteomes" id="UP000777438"/>
    </source>
</evidence>
<dbReference type="Pfam" id="PF12550">
    <property type="entry name" value="GCR1_C"/>
    <property type="match status" value="1"/>
</dbReference>
<accession>A0A9P8WBJ2</accession>
<dbReference type="InterPro" id="IPR022210">
    <property type="entry name" value="TF_GCR1-like"/>
</dbReference>
<organism evidence="4 5">
    <name type="scientific">Thelonectria olida</name>
    <dbReference type="NCBI Taxonomy" id="1576542"/>
    <lineage>
        <taxon>Eukaryota</taxon>
        <taxon>Fungi</taxon>
        <taxon>Dikarya</taxon>
        <taxon>Ascomycota</taxon>
        <taxon>Pezizomycotina</taxon>
        <taxon>Sordariomycetes</taxon>
        <taxon>Hypocreomycetidae</taxon>
        <taxon>Hypocreales</taxon>
        <taxon>Nectriaceae</taxon>
        <taxon>Thelonectria</taxon>
    </lineage>
</organism>
<feature type="region of interest" description="Disordered" evidence="2">
    <location>
        <begin position="212"/>
        <end position="322"/>
    </location>
</feature>
<dbReference type="Proteomes" id="UP000777438">
    <property type="component" value="Unassembled WGS sequence"/>
</dbReference>
<evidence type="ECO:0000256" key="2">
    <source>
        <dbReference type="SAM" id="MobiDB-lite"/>
    </source>
</evidence>
<protein>
    <recommendedName>
        <fullName evidence="3">Transcription activator GCR1-like domain-containing protein</fullName>
    </recommendedName>
</protein>
<comment type="caution">
    <text evidence="4">The sequence shown here is derived from an EMBL/GenBank/DDBJ whole genome shotgun (WGS) entry which is preliminary data.</text>
</comment>
<dbReference type="OrthoDB" id="428577at2759"/>
<feature type="region of interest" description="Disordered" evidence="2">
    <location>
        <begin position="347"/>
        <end position="422"/>
    </location>
</feature>
<feature type="domain" description="Transcription activator GCR1-like" evidence="3">
    <location>
        <begin position="425"/>
        <end position="507"/>
    </location>
</feature>
<feature type="compositionally biased region" description="Acidic residues" evidence="2">
    <location>
        <begin position="347"/>
        <end position="361"/>
    </location>
</feature>
<evidence type="ECO:0000313" key="4">
    <source>
        <dbReference type="EMBL" id="KAH6894508.1"/>
    </source>
</evidence>
<feature type="compositionally biased region" description="Basic residues" evidence="2">
    <location>
        <begin position="233"/>
        <end position="242"/>
    </location>
</feature>
<proteinExistence type="predicted"/>
<keyword evidence="5" id="KW-1185">Reference proteome</keyword>
<feature type="compositionally biased region" description="Basic residues" evidence="2">
    <location>
        <begin position="263"/>
        <end position="272"/>
    </location>
</feature>
<reference evidence="4 5" key="1">
    <citation type="journal article" date="2021" name="Nat. Commun.">
        <title>Genetic determinants of endophytism in the Arabidopsis root mycobiome.</title>
        <authorList>
            <person name="Mesny F."/>
            <person name="Miyauchi S."/>
            <person name="Thiergart T."/>
            <person name="Pickel B."/>
            <person name="Atanasova L."/>
            <person name="Karlsson M."/>
            <person name="Huettel B."/>
            <person name="Barry K.W."/>
            <person name="Haridas S."/>
            <person name="Chen C."/>
            <person name="Bauer D."/>
            <person name="Andreopoulos W."/>
            <person name="Pangilinan J."/>
            <person name="LaButti K."/>
            <person name="Riley R."/>
            <person name="Lipzen A."/>
            <person name="Clum A."/>
            <person name="Drula E."/>
            <person name="Henrissat B."/>
            <person name="Kohler A."/>
            <person name="Grigoriev I.V."/>
            <person name="Martin F.M."/>
            <person name="Hacquard S."/>
        </authorList>
    </citation>
    <scope>NUCLEOTIDE SEQUENCE [LARGE SCALE GENOMIC DNA]</scope>
    <source>
        <strain evidence="4 5">MPI-CAGE-CH-0241</strain>
    </source>
</reference>
<feature type="region of interest" description="Disordered" evidence="2">
    <location>
        <begin position="1"/>
        <end position="54"/>
    </location>
</feature>
<evidence type="ECO:0000256" key="1">
    <source>
        <dbReference type="SAM" id="Coils"/>
    </source>
</evidence>
<sequence>MNRDRNRHSQMLWASPPRGAMASQEAFRTPSRTPDASRRGSFAGQEAVQQQTEGRISTELSMVASQALQELQTKELSETMRSDMASTVVNLKAYYHKELEMVQKQNGELQSKNSNLEKRIITMEREHAIQSMTVKGMVETMNELKHQLKSLAREPTNPASHGVGDKQDSLQNQESATVTFDQRCYRPVRLSETQKPHLLHQQQTETIIESSFSADDSNNVPPVPDTTCPGKRSTGKRARRSQTKTTTSAQPQKRKAEEVTSRRQNKVRRRAAMRTEDFRQVTEESDHEVIISDSIPDAQPRASFVYGPTTRSRSAASKRIVPMSSFAQEESANEGEMLDGIESDFIPETEEEEESEGEPDEQEKNHDEQDNAASSELSSPPPSPTLSTSSPAVVAKTPTSPTKEPRYAVPRNGMQYASGPPGRRFMFCRTPRNVSLIWKEWKVGTNGNPPIEALEHEYGTAWRHGTTREIKFGSNYVKTREMVIKKVEEMVEVEGISPEEACSRLDRRVDGRIQKLIGALRKGQDPFTVIPDRT</sequence>
<name>A0A9P8WBJ2_9HYPO</name>
<feature type="coiled-coil region" evidence="1">
    <location>
        <begin position="99"/>
        <end position="154"/>
    </location>
</feature>
<gene>
    <name evidence="4" type="ORF">B0T10DRAFT_480640</name>
</gene>
<evidence type="ECO:0000259" key="3">
    <source>
        <dbReference type="Pfam" id="PF12550"/>
    </source>
</evidence>
<feature type="region of interest" description="Disordered" evidence="2">
    <location>
        <begin position="154"/>
        <end position="174"/>
    </location>
</feature>
<dbReference type="EMBL" id="JAGPYM010000005">
    <property type="protein sequence ID" value="KAH6894508.1"/>
    <property type="molecule type" value="Genomic_DNA"/>
</dbReference>
<keyword evidence="1" id="KW-0175">Coiled coil</keyword>